<dbReference type="InterPro" id="IPR050360">
    <property type="entry name" value="MFS_Sugar_Transporters"/>
</dbReference>
<dbReference type="PROSITE" id="PS50850">
    <property type="entry name" value="MFS"/>
    <property type="match status" value="1"/>
</dbReference>
<evidence type="ECO:0000313" key="11">
    <source>
        <dbReference type="Proteomes" id="UP001408356"/>
    </source>
</evidence>
<feature type="transmembrane region" description="Helical" evidence="8">
    <location>
        <begin position="391"/>
        <end position="417"/>
    </location>
</feature>
<proteinExistence type="inferred from homology"/>
<evidence type="ECO:0000256" key="5">
    <source>
        <dbReference type="ARBA" id="ARBA00022989"/>
    </source>
</evidence>
<feature type="domain" description="Major facilitator superfamily (MFS) profile" evidence="9">
    <location>
        <begin position="46"/>
        <end position="486"/>
    </location>
</feature>
<feature type="transmembrane region" description="Helical" evidence="8">
    <location>
        <begin position="211"/>
        <end position="232"/>
    </location>
</feature>
<name>A0ABR2UM95_9PEZI</name>
<feature type="transmembrane region" description="Helical" evidence="8">
    <location>
        <begin position="125"/>
        <end position="147"/>
    </location>
</feature>
<dbReference type="PROSITE" id="PS00216">
    <property type="entry name" value="SUGAR_TRANSPORT_1"/>
    <property type="match status" value="1"/>
</dbReference>
<evidence type="ECO:0000256" key="7">
    <source>
        <dbReference type="RuleBase" id="RU003346"/>
    </source>
</evidence>
<reference evidence="10 11" key="1">
    <citation type="journal article" date="2024" name="J. Plant Pathol.">
        <title>Sequence and assembly of the genome of Seiridium unicorne, isolate CBS 538.82, causal agent of cypress canker disease.</title>
        <authorList>
            <person name="Scali E."/>
            <person name="Rocca G.D."/>
            <person name="Danti R."/>
            <person name="Garbelotto M."/>
            <person name="Barberini S."/>
            <person name="Baroncelli R."/>
            <person name="Emiliani G."/>
        </authorList>
    </citation>
    <scope>NUCLEOTIDE SEQUENCE [LARGE SCALE GENOMIC DNA]</scope>
    <source>
        <strain evidence="10 11">BM-138-508</strain>
    </source>
</reference>
<dbReference type="PROSITE" id="PS00217">
    <property type="entry name" value="SUGAR_TRANSPORT_2"/>
    <property type="match status" value="1"/>
</dbReference>
<dbReference type="InterPro" id="IPR003663">
    <property type="entry name" value="Sugar/inositol_transpt"/>
</dbReference>
<dbReference type="NCBIfam" id="TIGR00879">
    <property type="entry name" value="SP"/>
    <property type="match status" value="1"/>
</dbReference>
<keyword evidence="3 7" id="KW-0813">Transport</keyword>
<comment type="subcellular location">
    <subcellularLocation>
        <location evidence="1">Membrane</location>
        <topology evidence="1">Multi-pass membrane protein</topology>
    </subcellularLocation>
</comment>
<feature type="transmembrane region" description="Helical" evidence="8">
    <location>
        <begin position="175"/>
        <end position="199"/>
    </location>
</feature>
<evidence type="ECO:0000256" key="1">
    <source>
        <dbReference type="ARBA" id="ARBA00004141"/>
    </source>
</evidence>
<dbReference type="Pfam" id="PF00083">
    <property type="entry name" value="Sugar_tr"/>
    <property type="match status" value="1"/>
</dbReference>
<keyword evidence="6 8" id="KW-0472">Membrane</keyword>
<keyword evidence="11" id="KW-1185">Reference proteome</keyword>
<dbReference type="Proteomes" id="UP001408356">
    <property type="component" value="Unassembled WGS sequence"/>
</dbReference>
<sequence>MDPEKQKPDHEELAEEGRQLAHLGNQEEHEIGKLETIKRYPKAIAWALFTVWTVLLVSFENQASGNILGIPRFRQDFGYLYNGSYVLYANWQSAFSGAPLGSAIVGCLGGGVLADSIGRKRTLMLALVVSYAAITMEIVATINGIFFGGKFLNGFATGTIATTCVSYLGEISPLAFRGIFTCLVGFSYTLGPLVSALIVNYTGTNSSRWAYRAVFCSQYGFAAVSTAFIFWMPESPWWLMSKDRSDAALRSLDNLGYRGDEGRKRLSMMQQTLEKIKAETQGVTYLECFRTTNLRRTLISVAPKCSQAFSGIAFASSYATYYMQLAGYSTADSFKLQIIQQVVSLIGSVMSWYFVDHIGRRKLMLYGMLSLTAILIACGGCATAASNTSAIRATVAFILLYCWMYNVSIGAVAYTILAEVSTSRLRAKTVGIGLALVNGLNMMWNFVLPYLFNPTYANLGAKVAFIFGGCSVVFLVYLWFELPETARRTFEELDEMFVKGIPARKFEAYKPETQTMGETVKGTLEDKTRDDQEFTVPSIIVSSTY</sequence>
<accession>A0ABR2UM95</accession>
<dbReference type="PANTHER" id="PTHR48022">
    <property type="entry name" value="PLASTIDIC GLUCOSE TRANSPORTER 4"/>
    <property type="match status" value="1"/>
</dbReference>
<feature type="transmembrane region" description="Helical" evidence="8">
    <location>
        <begin position="363"/>
        <end position="385"/>
    </location>
</feature>
<organism evidence="10 11">
    <name type="scientific">Seiridium unicorne</name>
    <dbReference type="NCBI Taxonomy" id="138068"/>
    <lineage>
        <taxon>Eukaryota</taxon>
        <taxon>Fungi</taxon>
        <taxon>Dikarya</taxon>
        <taxon>Ascomycota</taxon>
        <taxon>Pezizomycotina</taxon>
        <taxon>Sordariomycetes</taxon>
        <taxon>Xylariomycetidae</taxon>
        <taxon>Amphisphaeriales</taxon>
        <taxon>Sporocadaceae</taxon>
        <taxon>Seiridium</taxon>
    </lineage>
</organism>
<evidence type="ECO:0000259" key="9">
    <source>
        <dbReference type="PROSITE" id="PS50850"/>
    </source>
</evidence>
<keyword evidence="5 8" id="KW-1133">Transmembrane helix</keyword>
<dbReference type="EMBL" id="JARVKF010000413">
    <property type="protein sequence ID" value="KAK9415759.1"/>
    <property type="molecule type" value="Genomic_DNA"/>
</dbReference>
<comment type="caution">
    <text evidence="10">The sequence shown here is derived from an EMBL/GenBank/DDBJ whole genome shotgun (WGS) entry which is preliminary data.</text>
</comment>
<feature type="transmembrane region" description="Helical" evidence="8">
    <location>
        <begin position="429"/>
        <end position="447"/>
    </location>
</feature>
<dbReference type="SUPFAM" id="SSF103473">
    <property type="entry name" value="MFS general substrate transporter"/>
    <property type="match status" value="1"/>
</dbReference>
<evidence type="ECO:0000256" key="4">
    <source>
        <dbReference type="ARBA" id="ARBA00022692"/>
    </source>
</evidence>
<evidence type="ECO:0000256" key="8">
    <source>
        <dbReference type="SAM" id="Phobius"/>
    </source>
</evidence>
<evidence type="ECO:0000313" key="10">
    <source>
        <dbReference type="EMBL" id="KAK9415759.1"/>
    </source>
</evidence>
<comment type="similarity">
    <text evidence="2 7">Belongs to the major facilitator superfamily. Sugar transporter (TC 2.A.1.1) family.</text>
</comment>
<feature type="transmembrane region" description="Helical" evidence="8">
    <location>
        <begin position="459"/>
        <end position="480"/>
    </location>
</feature>
<dbReference type="InterPro" id="IPR005829">
    <property type="entry name" value="Sugar_transporter_CS"/>
</dbReference>
<feature type="transmembrane region" description="Helical" evidence="8">
    <location>
        <begin position="338"/>
        <end position="356"/>
    </location>
</feature>
<dbReference type="PANTHER" id="PTHR48022:SF22">
    <property type="entry name" value="MAJOR FACILITATOR SUPERFAMILY (MFS) PROFILE DOMAIN-CONTAINING PROTEIN"/>
    <property type="match status" value="1"/>
</dbReference>
<evidence type="ECO:0000256" key="3">
    <source>
        <dbReference type="ARBA" id="ARBA00022448"/>
    </source>
</evidence>
<dbReference type="InterPro" id="IPR036259">
    <property type="entry name" value="MFS_trans_sf"/>
</dbReference>
<feature type="transmembrane region" description="Helical" evidence="8">
    <location>
        <begin position="43"/>
        <end position="59"/>
    </location>
</feature>
<keyword evidence="4 8" id="KW-0812">Transmembrane</keyword>
<evidence type="ECO:0000256" key="2">
    <source>
        <dbReference type="ARBA" id="ARBA00010992"/>
    </source>
</evidence>
<evidence type="ECO:0000256" key="6">
    <source>
        <dbReference type="ARBA" id="ARBA00023136"/>
    </source>
</evidence>
<dbReference type="InterPro" id="IPR005828">
    <property type="entry name" value="MFS_sugar_transport-like"/>
</dbReference>
<protein>
    <submittedName>
        <fullName evidence="10">MFS hexose transporter</fullName>
    </submittedName>
</protein>
<feature type="transmembrane region" description="Helical" evidence="8">
    <location>
        <begin position="94"/>
        <end position="113"/>
    </location>
</feature>
<dbReference type="InterPro" id="IPR020846">
    <property type="entry name" value="MFS_dom"/>
</dbReference>
<gene>
    <name evidence="10" type="ORF">SUNI508_10237</name>
</gene>
<dbReference type="Gene3D" id="1.20.1250.20">
    <property type="entry name" value="MFS general substrate transporter like domains"/>
    <property type="match status" value="1"/>
</dbReference>